<dbReference type="Pfam" id="PF07690">
    <property type="entry name" value="MFS_1"/>
    <property type="match status" value="1"/>
</dbReference>
<keyword evidence="6" id="KW-1185">Reference proteome</keyword>
<dbReference type="PROSITE" id="PS50850">
    <property type="entry name" value="MFS"/>
    <property type="match status" value="1"/>
</dbReference>
<organism evidence="5 6">
    <name type="scientific">Rhipicephalus sanguineus</name>
    <name type="common">Brown dog tick</name>
    <name type="synonym">Ixodes sanguineus</name>
    <dbReference type="NCBI Taxonomy" id="34632"/>
    <lineage>
        <taxon>Eukaryota</taxon>
        <taxon>Metazoa</taxon>
        <taxon>Ecdysozoa</taxon>
        <taxon>Arthropoda</taxon>
        <taxon>Chelicerata</taxon>
        <taxon>Arachnida</taxon>
        <taxon>Acari</taxon>
        <taxon>Parasitiformes</taxon>
        <taxon>Ixodida</taxon>
        <taxon>Ixodoidea</taxon>
        <taxon>Ixodidae</taxon>
        <taxon>Rhipicephalinae</taxon>
        <taxon>Rhipicephalus</taxon>
        <taxon>Rhipicephalus</taxon>
    </lineage>
</organism>
<evidence type="ECO:0000259" key="4">
    <source>
        <dbReference type="PROSITE" id="PS50850"/>
    </source>
</evidence>
<evidence type="ECO:0000256" key="1">
    <source>
        <dbReference type="ARBA" id="ARBA00004141"/>
    </source>
</evidence>
<evidence type="ECO:0000256" key="3">
    <source>
        <dbReference type="SAM" id="Phobius"/>
    </source>
</evidence>
<sequence>MSPPKRVVKPDSRECWLVAASAATYVFFAMILVKTESVIYIGFMEMLQLSRQDASWPLSISLVVSQLAGPVFGLLCLWLSERAVLIAGALLCSVPVMACGFAHNLAVINVLYGVLFGMGLACAELVPFSVVARHFVSFRGTALGLLFIVTSVSGFVSPMAVEFLRQTYGFRCTLHLVGAIILNMLLGCFIVSRVDRTDGSIDEPPATATKTKELLAEPPRMPAERRRSSFQAASLGQSCSIQLAQSIMSLDKK</sequence>
<dbReference type="AlphaFoldDB" id="A0A9D4SZA5"/>
<feature type="transmembrane region" description="Helical" evidence="3">
    <location>
        <begin position="143"/>
        <end position="161"/>
    </location>
</feature>
<dbReference type="Proteomes" id="UP000821837">
    <property type="component" value="Chromosome 3"/>
</dbReference>
<comment type="subcellular location">
    <subcellularLocation>
        <location evidence="1">Membrane</location>
        <topology evidence="1">Multi-pass membrane protein</topology>
    </subcellularLocation>
</comment>
<feature type="transmembrane region" description="Helical" evidence="3">
    <location>
        <begin position="54"/>
        <end position="77"/>
    </location>
</feature>
<keyword evidence="3" id="KW-0472">Membrane</keyword>
<keyword evidence="3" id="KW-1133">Transmembrane helix</keyword>
<evidence type="ECO:0000313" key="6">
    <source>
        <dbReference type="Proteomes" id="UP000821837"/>
    </source>
</evidence>
<feature type="transmembrane region" description="Helical" evidence="3">
    <location>
        <begin position="15"/>
        <end position="34"/>
    </location>
</feature>
<gene>
    <name evidence="5" type="ORF">HPB52_014661</name>
</gene>
<feature type="transmembrane region" description="Helical" evidence="3">
    <location>
        <begin position="110"/>
        <end position="131"/>
    </location>
</feature>
<dbReference type="InterPro" id="IPR050327">
    <property type="entry name" value="Proton-linked_MCT"/>
</dbReference>
<dbReference type="SUPFAM" id="SSF103473">
    <property type="entry name" value="MFS general substrate transporter"/>
    <property type="match status" value="1"/>
</dbReference>
<comment type="caution">
    <text evidence="5">The sequence shown here is derived from an EMBL/GenBank/DDBJ whole genome shotgun (WGS) entry which is preliminary data.</text>
</comment>
<accession>A0A9D4SZA5</accession>
<keyword evidence="3" id="KW-0812">Transmembrane</keyword>
<dbReference type="InterPro" id="IPR036259">
    <property type="entry name" value="MFS_trans_sf"/>
</dbReference>
<reference evidence="5" key="2">
    <citation type="submission" date="2021-09" db="EMBL/GenBank/DDBJ databases">
        <authorList>
            <person name="Jia N."/>
            <person name="Wang J."/>
            <person name="Shi W."/>
            <person name="Du L."/>
            <person name="Sun Y."/>
            <person name="Zhan W."/>
            <person name="Jiang J."/>
            <person name="Wang Q."/>
            <person name="Zhang B."/>
            <person name="Ji P."/>
            <person name="Sakyi L.B."/>
            <person name="Cui X."/>
            <person name="Yuan T."/>
            <person name="Jiang B."/>
            <person name="Yang W."/>
            <person name="Lam T.T.-Y."/>
            <person name="Chang Q."/>
            <person name="Ding S."/>
            <person name="Wang X."/>
            <person name="Zhu J."/>
            <person name="Ruan X."/>
            <person name="Zhao L."/>
            <person name="Wei J."/>
            <person name="Que T."/>
            <person name="Du C."/>
            <person name="Cheng J."/>
            <person name="Dai P."/>
            <person name="Han X."/>
            <person name="Huang E."/>
            <person name="Gao Y."/>
            <person name="Liu J."/>
            <person name="Shao H."/>
            <person name="Ye R."/>
            <person name="Li L."/>
            <person name="Wei W."/>
            <person name="Wang X."/>
            <person name="Wang C."/>
            <person name="Huo Q."/>
            <person name="Li W."/>
            <person name="Guo W."/>
            <person name="Chen H."/>
            <person name="Chen S."/>
            <person name="Zhou L."/>
            <person name="Zhou L."/>
            <person name="Ni X."/>
            <person name="Tian J."/>
            <person name="Zhou Y."/>
            <person name="Sheng Y."/>
            <person name="Liu T."/>
            <person name="Pan Y."/>
            <person name="Xia L."/>
            <person name="Li J."/>
            <person name="Zhao F."/>
            <person name="Cao W."/>
        </authorList>
    </citation>
    <scope>NUCLEOTIDE SEQUENCE</scope>
    <source>
        <strain evidence="5">Rsan-2018</strain>
        <tissue evidence="5">Larvae</tissue>
    </source>
</reference>
<protein>
    <recommendedName>
        <fullName evidence="4">Major facilitator superfamily (MFS) profile domain-containing protein</fullName>
    </recommendedName>
</protein>
<proteinExistence type="predicted"/>
<feature type="region of interest" description="Disordered" evidence="2">
    <location>
        <begin position="201"/>
        <end position="236"/>
    </location>
</feature>
<dbReference type="PANTHER" id="PTHR11360">
    <property type="entry name" value="MONOCARBOXYLATE TRANSPORTER"/>
    <property type="match status" value="1"/>
</dbReference>
<dbReference type="InterPro" id="IPR020846">
    <property type="entry name" value="MFS_dom"/>
</dbReference>
<dbReference type="Gene3D" id="1.20.1250.20">
    <property type="entry name" value="MFS general substrate transporter like domains"/>
    <property type="match status" value="1"/>
</dbReference>
<dbReference type="InterPro" id="IPR011701">
    <property type="entry name" value="MFS"/>
</dbReference>
<feature type="domain" description="Major facilitator superfamily (MFS) profile" evidence="4">
    <location>
        <begin position="15"/>
        <end position="253"/>
    </location>
</feature>
<dbReference type="GO" id="GO:0008028">
    <property type="term" value="F:monocarboxylic acid transmembrane transporter activity"/>
    <property type="evidence" value="ECO:0007669"/>
    <property type="project" value="TreeGrafter"/>
</dbReference>
<dbReference type="VEuPathDB" id="VectorBase:RSAN_045174"/>
<feature type="transmembrane region" description="Helical" evidence="3">
    <location>
        <begin position="84"/>
        <end position="104"/>
    </location>
</feature>
<evidence type="ECO:0000313" key="5">
    <source>
        <dbReference type="EMBL" id="KAH7962159.1"/>
    </source>
</evidence>
<dbReference type="PANTHER" id="PTHR11360:SF303">
    <property type="entry name" value="MAJOR FACILITATOR SUPERFAMILY (MFS) PROFILE DOMAIN-CONTAINING PROTEIN"/>
    <property type="match status" value="1"/>
</dbReference>
<feature type="transmembrane region" description="Helical" evidence="3">
    <location>
        <begin position="173"/>
        <end position="191"/>
    </location>
</feature>
<dbReference type="GO" id="GO:0016020">
    <property type="term" value="C:membrane"/>
    <property type="evidence" value="ECO:0007669"/>
    <property type="project" value="UniProtKB-SubCell"/>
</dbReference>
<name>A0A9D4SZA5_RHISA</name>
<reference evidence="5" key="1">
    <citation type="journal article" date="2020" name="Cell">
        <title>Large-Scale Comparative Analyses of Tick Genomes Elucidate Their Genetic Diversity and Vector Capacities.</title>
        <authorList>
            <consortium name="Tick Genome and Microbiome Consortium (TIGMIC)"/>
            <person name="Jia N."/>
            <person name="Wang J."/>
            <person name="Shi W."/>
            <person name="Du L."/>
            <person name="Sun Y."/>
            <person name="Zhan W."/>
            <person name="Jiang J.F."/>
            <person name="Wang Q."/>
            <person name="Zhang B."/>
            <person name="Ji P."/>
            <person name="Bell-Sakyi L."/>
            <person name="Cui X.M."/>
            <person name="Yuan T.T."/>
            <person name="Jiang B.G."/>
            <person name="Yang W.F."/>
            <person name="Lam T.T."/>
            <person name="Chang Q.C."/>
            <person name="Ding S.J."/>
            <person name="Wang X.J."/>
            <person name="Zhu J.G."/>
            <person name="Ruan X.D."/>
            <person name="Zhao L."/>
            <person name="Wei J.T."/>
            <person name="Ye R.Z."/>
            <person name="Que T.C."/>
            <person name="Du C.H."/>
            <person name="Zhou Y.H."/>
            <person name="Cheng J.X."/>
            <person name="Dai P.F."/>
            <person name="Guo W.B."/>
            <person name="Han X.H."/>
            <person name="Huang E.J."/>
            <person name="Li L.F."/>
            <person name="Wei W."/>
            <person name="Gao Y.C."/>
            <person name="Liu J.Z."/>
            <person name="Shao H.Z."/>
            <person name="Wang X."/>
            <person name="Wang C.C."/>
            <person name="Yang T.C."/>
            <person name="Huo Q.B."/>
            <person name="Li W."/>
            <person name="Chen H.Y."/>
            <person name="Chen S.E."/>
            <person name="Zhou L.G."/>
            <person name="Ni X.B."/>
            <person name="Tian J.H."/>
            <person name="Sheng Y."/>
            <person name="Liu T."/>
            <person name="Pan Y.S."/>
            <person name="Xia L.Y."/>
            <person name="Li J."/>
            <person name="Zhao F."/>
            <person name="Cao W.C."/>
        </authorList>
    </citation>
    <scope>NUCLEOTIDE SEQUENCE</scope>
    <source>
        <strain evidence="5">Rsan-2018</strain>
    </source>
</reference>
<evidence type="ECO:0000256" key="2">
    <source>
        <dbReference type="SAM" id="MobiDB-lite"/>
    </source>
</evidence>
<dbReference type="EMBL" id="JABSTV010001249">
    <property type="protein sequence ID" value="KAH7962159.1"/>
    <property type="molecule type" value="Genomic_DNA"/>
</dbReference>